<dbReference type="AlphaFoldDB" id="E1Z9E3"/>
<name>E1Z9E3_CHLVA</name>
<feature type="transmembrane region" description="Helical" evidence="7">
    <location>
        <begin position="31"/>
        <end position="52"/>
    </location>
</feature>
<dbReference type="InParanoid" id="E1Z9E3"/>
<dbReference type="InterPro" id="IPR019379">
    <property type="entry name" value="Gamma_Secretase_Asp_P_PEN2"/>
</dbReference>
<dbReference type="STRING" id="554065.E1Z9E3"/>
<evidence type="ECO:0008006" key="10">
    <source>
        <dbReference type="Google" id="ProtNLM"/>
    </source>
</evidence>
<dbReference type="PANTHER" id="PTHR16318">
    <property type="entry name" value="GAMMA-SECRETASE SUBUNIT PEN-2"/>
    <property type="match status" value="1"/>
</dbReference>
<evidence type="ECO:0000313" key="9">
    <source>
        <dbReference type="Proteomes" id="UP000008141"/>
    </source>
</evidence>
<reference evidence="8 9" key="1">
    <citation type="journal article" date="2010" name="Plant Cell">
        <title>The Chlorella variabilis NC64A genome reveals adaptation to photosymbiosis, coevolution with viruses, and cryptic sex.</title>
        <authorList>
            <person name="Blanc G."/>
            <person name="Duncan G."/>
            <person name="Agarkova I."/>
            <person name="Borodovsky M."/>
            <person name="Gurnon J."/>
            <person name="Kuo A."/>
            <person name="Lindquist E."/>
            <person name="Lucas S."/>
            <person name="Pangilinan J."/>
            <person name="Polle J."/>
            <person name="Salamov A."/>
            <person name="Terry A."/>
            <person name="Yamada T."/>
            <person name="Dunigan D.D."/>
            <person name="Grigoriev I.V."/>
            <person name="Claverie J.M."/>
            <person name="Van Etten J.L."/>
        </authorList>
    </citation>
    <scope>NUCLEOTIDE SEQUENCE [LARGE SCALE GENOMIC DNA]</scope>
    <source>
        <strain evidence="8 9">NC64A</strain>
    </source>
</reference>
<keyword evidence="5 7" id="KW-1133">Transmembrane helix</keyword>
<feature type="transmembrane region" description="Helical" evidence="7">
    <location>
        <begin position="72"/>
        <end position="92"/>
    </location>
</feature>
<dbReference type="EMBL" id="GL433839">
    <property type="protein sequence ID" value="EFN57502.1"/>
    <property type="molecule type" value="Genomic_DNA"/>
</dbReference>
<organism evidence="9">
    <name type="scientific">Chlorella variabilis</name>
    <name type="common">Green alga</name>
    <dbReference type="NCBI Taxonomy" id="554065"/>
    <lineage>
        <taxon>Eukaryota</taxon>
        <taxon>Viridiplantae</taxon>
        <taxon>Chlorophyta</taxon>
        <taxon>core chlorophytes</taxon>
        <taxon>Trebouxiophyceae</taxon>
        <taxon>Chlorellales</taxon>
        <taxon>Chlorellaceae</taxon>
        <taxon>Chlorella clade</taxon>
        <taxon>Chlorella</taxon>
    </lineage>
</organism>
<dbReference type="GO" id="GO:0007219">
    <property type="term" value="P:Notch signaling pathway"/>
    <property type="evidence" value="ECO:0007669"/>
    <property type="project" value="UniProtKB-KW"/>
</dbReference>
<dbReference type="RefSeq" id="XP_005849604.1">
    <property type="nucleotide sequence ID" value="XM_005849542.1"/>
</dbReference>
<comment type="similarity">
    <text evidence="2">Belongs to the PEN-2 family.</text>
</comment>
<dbReference type="GeneID" id="17357176"/>
<evidence type="ECO:0000256" key="2">
    <source>
        <dbReference type="ARBA" id="ARBA00009607"/>
    </source>
</evidence>
<evidence type="ECO:0000256" key="3">
    <source>
        <dbReference type="ARBA" id="ARBA00022692"/>
    </source>
</evidence>
<comment type="subcellular location">
    <subcellularLocation>
        <location evidence="1">Membrane</location>
        <topology evidence="1">Multi-pass membrane protein</topology>
    </subcellularLocation>
</comment>
<accession>E1Z9E3</accession>
<keyword evidence="4" id="KW-0914">Notch signaling pathway</keyword>
<dbReference type="Pfam" id="PF10251">
    <property type="entry name" value="PEN-2"/>
    <property type="match status" value="1"/>
</dbReference>
<keyword evidence="6 7" id="KW-0472">Membrane</keyword>
<evidence type="ECO:0000256" key="7">
    <source>
        <dbReference type="SAM" id="Phobius"/>
    </source>
</evidence>
<dbReference type="GO" id="GO:0070765">
    <property type="term" value="C:gamma-secretase complex"/>
    <property type="evidence" value="ECO:0007669"/>
    <property type="project" value="TreeGrafter"/>
</dbReference>
<dbReference type="PANTHER" id="PTHR16318:SF0">
    <property type="entry name" value="GAMMA-SECRETASE SUBUNIT PEN-2"/>
    <property type="match status" value="1"/>
</dbReference>
<dbReference type="OrthoDB" id="524898at2759"/>
<protein>
    <recommendedName>
        <fullName evidence="10">Gamma-secretase subunit PEN-2</fullName>
    </recommendedName>
</protein>
<evidence type="ECO:0000256" key="1">
    <source>
        <dbReference type="ARBA" id="ARBA00004141"/>
    </source>
</evidence>
<evidence type="ECO:0000256" key="4">
    <source>
        <dbReference type="ARBA" id="ARBA00022976"/>
    </source>
</evidence>
<dbReference type="FunCoup" id="E1Z9E3">
    <property type="interactions" value="100"/>
</dbReference>
<evidence type="ECO:0000313" key="8">
    <source>
        <dbReference type="EMBL" id="EFN57502.1"/>
    </source>
</evidence>
<sequence length="121" mass="13428">MDGGDLLTLPPVVTCDEDVLPALRARKICKLYFYLGFACLPWFWACNVWLFAPDFWHGDRDLVIAKYTRRSALGFAVYTCILLPWTLMYLIAGEKVLGKSTYDALDINSLDLTGTGLGAGG</sequence>
<dbReference type="KEGG" id="cvr:CHLNCDRAFT_143072"/>
<evidence type="ECO:0000256" key="6">
    <source>
        <dbReference type="ARBA" id="ARBA00023136"/>
    </source>
</evidence>
<evidence type="ECO:0000256" key="5">
    <source>
        <dbReference type="ARBA" id="ARBA00022989"/>
    </source>
</evidence>
<proteinExistence type="inferred from homology"/>
<dbReference type="OMA" id="WLFWPDF"/>
<keyword evidence="3 7" id="KW-0812">Transmembrane</keyword>
<keyword evidence="9" id="KW-1185">Reference proteome</keyword>
<gene>
    <name evidence="8" type="ORF">CHLNCDRAFT_143072</name>
</gene>
<dbReference type="Proteomes" id="UP000008141">
    <property type="component" value="Unassembled WGS sequence"/>
</dbReference>